<evidence type="ECO:0000313" key="1">
    <source>
        <dbReference type="EMBL" id="KAF2840865.1"/>
    </source>
</evidence>
<comment type="caution">
    <text evidence="1">The sequence shown here is derived from an EMBL/GenBank/DDBJ whole genome shotgun (WGS) entry which is preliminary data.</text>
</comment>
<protein>
    <submittedName>
        <fullName evidence="1">Uncharacterized protein</fullName>
    </submittedName>
</protein>
<name>A0A9P4SE13_9PEZI</name>
<reference evidence="1" key="1">
    <citation type="journal article" date="2020" name="Stud. Mycol.">
        <title>101 Dothideomycetes genomes: a test case for predicting lifestyles and emergence of pathogens.</title>
        <authorList>
            <person name="Haridas S."/>
            <person name="Albert R."/>
            <person name="Binder M."/>
            <person name="Bloem J."/>
            <person name="Labutti K."/>
            <person name="Salamov A."/>
            <person name="Andreopoulos B."/>
            <person name="Baker S."/>
            <person name="Barry K."/>
            <person name="Bills G."/>
            <person name="Bluhm B."/>
            <person name="Cannon C."/>
            <person name="Castanera R."/>
            <person name="Culley D."/>
            <person name="Daum C."/>
            <person name="Ezra D."/>
            <person name="Gonzalez J."/>
            <person name="Henrissat B."/>
            <person name="Kuo A."/>
            <person name="Liang C."/>
            <person name="Lipzen A."/>
            <person name="Lutzoni F."/>
            <person name="Magnuson J."/>
            <person name="Mondo S."/>
            <person name="Nolan M."/>
            <person name="Ohm R."/>
            <person name="Pangilinan J."/>
            <person name="Park H.-J."/>
            <person name="Ramirez L."/>
            <person name="Alfaro M."/>
            <person name="Sun H."/>
            <person name="Tritt A."/>
            <person name="Yoshinaga Y."/>
            <person name="Zwiers L.-H."/>
            <person name="Turgeon B."/>
            <person name="Goodwin S."/>
            <person name="Spatafora J."/>
            <person name="Crous P."/>
            <person name="Grigoriev I."/>
        </authorList>
    </citation>
    <scope>NUCLEOTIDE SEQUENCE</scope>
    <source>
        <strain evidence="1">CBS 101060</strain>
    </source>
</reference>
<sequence>MVYIESQSYGVNTYHAYLLCPLDEHVLDQVRADWRLGAVDRPNDERYTSPSSKLVIHDRPEFYGKSPQEIRTQLEVEALFEKMKEDCCPTSFPTDSFVLLDEDTGPTESIWYIGSWLDEDELEGGPDYFWDGVVREGEERVLWRLRAKTWELPLIIINYEISNMAIQEDILNASPNVFREDRKYDQKAPQNPVEITGRKHFERERPRISPTVIAEAGEWEETDSEEVRTRFYISSTSRAVRLKRDLSAKLGLQEGWVSAENGRQEGLPEGAIRFHAPLDLEAKPIKW</sequence>
<evidence type="ECO:0000313" key="2">
    <source>
        <dbReference type="Proteomes" id="UP000799429"/>
    </source>
</evidence>
<dbReference type="Proteomes" id="UP000799429">
    <property type="component" value="Unassembled WGS sequence"/>
</dbReference>
<proteinExistence type="predicted"/>
<dbReference type="OrthoDB" id="5329332at2759"/>
<accession>A0A9P4SE13</accession>
<organism evidence="1 2">
    <name type="scientific">Patellaria atrata CBS 101060</name>
    <dbReference type="NCBI Taxonomy" id="1346257"/>
    <lineage>
        <taxon>Eukaryota</taxon>
        <taxon>Fungi</taxon>
        <taxon>Dikarya</taxon>
        <taxon>Ascomycota</taxon>
        <taxon>Pezizomycotina</taxon>
        <taxon>Dothideomycetes</taxon>
        <taxon>Dothideomycetes incertae sedis</taxon>
        <taxon>Patellariales</taxon>
        <taxon>Patellariaceae</taxon>
        <taxon>Patellaria</taxon>
    </lineage>
</organism>
<keyword evidence="2" id="KW-1185">Reference proteome</keyword>
<gene>
    <name evidence="1" type="ORF">M501DRAFT_1001929</name>
</gene>
<dbReference type="AlphaFoldDB" id="A0A9P4SE13"/>
<dbReference type="EMBL" id="MU006092">
    <property type="protein sequence ID" value="KAF2840865.1"/>
    <property type="molecule type" value="Genomic_DNA"/>
</dbReference>